<dbReference type="Proteomes" id="UP001336835">
    <property type="component" value="Unassembled WGS sequence"/>
</dbReference>
<comment type="function">
    <text evidence="2">Catalyzes the reversible conversion of ribose-5-phosphate to ribulose 5-phosphate.</text>
</comment>
<comment type="subunit">
    <text evidence="2">Homodimer.</text>
</comment>
<dbReference type="NCBIfam" id="NF001924">
    <property type="entry name" value="PRK00702.1"/>
    <property type="match status" value="1"/>
</dbReference>
<comment type="caution">
    <text evidence="3">The sequence shown here is derived from an EMBL/GenBank/DDBJ whole genome shotgun (WGS) entry which is preliminary data.</text>
</comment>
<feature type="active site" description="Proton acceptor" evidence="2">
    <location>
        <position position="111"/>
    </location>
</feature>
<dbReference type="Gene3D" id="3.40.50.1360">
    <property type="match status" value="1"/>
</dbReference>
<sequence>MAAATLNNRNLAKQLAAQEAVKLVKNNDIVGLGTGSTARFALMALAERLKEGLQIRGVPSSLATEAQAKALGIPLLPLGEVAQIDISIDGADEFNEELQLIKGGGGALFREKIVASLSKNRVVVVDSSKKVAQLGAFKVPVELVPVACRYVLDQFEALGGQAQLRYKNDALFITDNQNYIADVDFGLIANPEELAIQLNQIEGVLAHGLFIGLATKVIMATGEGLLVFEQSQKGS</sequence>
<evidence type="ECO:0000256" key="2">
    <source>
        <dbReference type="HAMAP-Rule" id="MF_00170"/>
    </source>
</evidence>
<feature type="binding site" evidence="2">
    <location>
        <position position="129"/>
    </location>
    <ligand>
        <name>substrate</name>
    </ligand>
</feature>
<dbReference type="InterPro" id="IPR020672">
    <property type="entry name" value="Ribose5P_isomerase_typA_subgr"/>
</dbReference>
<dbReference type="PANTHER" id="PTHR11934:SF0">
    <property type="entry name" value="RIBOSE-5-PHOSPHATE ISOMERASE"/>
    <property type="match status" value="1"/>
</dbReference>
<comment type="similarity">
    <text evidence="2">Belongs to the ribose 5-phosphate isomerase family.</text>
</comment>
<dbReference type="NCBIfam" id="TIGR00021">
    <property type="entry name" value="rpiA"/>
    <property type="match status" value="1"/>
</dbReference>
<dbReference type="SUPFAM" id="SSF75445">
    <property type="entry name" value="D-ribose-5-phosphate isomerase (RpiA), lid domain"/>
    <property type="match status" value="1"/>
</dbReference>
<feature type="binding site" evidence="2">
    <location>
        <begin position="89"/>
        <end position="92"/>
    </location>
    <ligand>
        <name>substrate</name>
    </ligand>
</feature>
<dbReference type="Gene3D" id="3.30.70.260">
    <property type="match status" value="1"/>
</dbReference>
<keyword evidence="1 2" id="KW-0413">Isomerase</keyword>
<keyword evidence="4" id="KW-1185">Reference proteome</keyword>
<dbReference type="GO" id="GO:0004751">
    <property type="term" value="F:ribose-5-phosphate isomerase activity"/>
    <property type="evidence" value="ECO:0007669"/>
    <property type="project" value="UniProtKB-EC"/>
</dbReference>
<accession>A0ABU7I6C2</accession>
<dbReference type="HAMAP" id="MF_00170">
    <property type="entry name" value="Rib_5P_isom_A"/>
    <property type="match status" value="1"/>
</dbReference>
<comment type="pathway">
    <text evidence="2">Carbohydrate degradation; pentose phosphate pathway; D-ribose 5-phosphate from D-ribulose 5-phosphate (non-oxidative stage): step 1/1.</text>
</comment>
<name>A0ABU7I6C2_9SPHI</name>
<feature type="binding site" evidence="2">
    <location>
        <begin position="102"/>
        <end position="105"/>
    </location>
    <ligand>
        <name>substrate</name>
    </ligand>
</feature>
<comment type="catalytic activity">
    <reaction evidence="2">
        <text>aldehydo-D-ribose 5-phosphate = D-ribulose 5-phosphate</text>
        <dbReference type="Rhea" id="RHEA:14657"/>
        <dbReference type="ChEBI" id="CHEBI:58121"/>
        <dbReference type="ChEBI" id="CHEBI:58273"/>
        <dbReference type="EC" id="5.3.1.6"/>
    </reaction>
</comment>
<dbReference type="PANTHER" id="PTHR11934">
    <property type="entry name" value="RIBOSE-5-PHOSPHATE ISOMERASE"/>
    <property type="match status" value="1"/>
</dbReference>
<evidence type="ECO:0000313" key="4">
    <source>
        <dbReference type="Proteomes" id="UP001336835"/>
    </source>
</evidence>
<dbReference type="Pfam" id="PF06026">
    <property type="entry name" value="Rib_5-P_isom_A"/>
    <property type="match status" value="1"/>
</dbReference>
<feature type="binding site" evidence="2">
    <location>
        <begin position="34"/>
        <end position="37"/>
    </location>
    <ligand>
        <name>substrate</name>
    </ligand>
</feature>
<protein>
    <recommendedName>
        <fullName evidence="2">Ribose-5-phosphate isomerase A</fullName>
        <ecNumber evidence="2">5.3.1.6</ecNumber>
    </recommendedName>
    <alternativeName>
        <fullName evidence="2">Phosphoriboisomerase A</fullName>
        <shortName evidence="2">PRI</shortName>
    </alternativeName>
</protein>
<dbReference type="InterPro" id="IPR037171">
    <property type="entry name" value="NagB/RpiA_transferase-like"/>
</dbReference>
<gene>
    <name evidence="2 3" type="primary">rpiA</name>
    <name evidence="3" type="ORF">VRU48_07860</name>
</gene>
<reference evidence="3 4" key="1">
    <citation type="submission" date="2024-01" db="EMBL/GenBank/DDBJ databases">
        <title>Pedobacter sp. nov., isolated from fresh soil.</title>
        <authorList>
            <person name="Le N.T.T."/>
        </authorList>
    </citation>
    <scope>NUCLEOTIDE SEQUENCE [LARGE SCALE GENOMIC DNA]</scope>
    <source>
        <strain evidence="3 4">KR3-3</strain>
    </source>
</reference>
<dbReference type="CDD" id="cd01398">
    <property type="entry name" value="RPI_A"/>
    <property type="match status" value="1"/>
</dbReference>
<dbReference type="EC" id="5.3.1.6" evidence="2"/>
<dbReference type="InterPro" id="IPR004788">
    <property type="entry name" value="Ribose5P_isomerase_type_A"/>
</dbReference>
<evidence type="ECO:0000313" key="3">
    <source>
        <dbReference type="EMBL" id="MEE1945017.1"/>
    </source>
</evidence>
<proteinExistence type="inferred from homology"/>
<dbReference type="SUPFAM" id="SSF100950">
    <property type="entry name" value="NagB/RpiA/CoA transferase-like"/>
    <property type="match status" value="1"/>
</dbReference>
<dbReference type="EMBL" id="JAZDQT010000001">
    <property type="protein sequence ID" value="MEE1945017.1"/>
    <property type="molecule type" value="Genomic_DNA"/>
</dbReference>
<dbReference type="RefSeq" id="WP_330107371.1">
    <property type="nucleotide sequence ID" value="NZ_JAZDQT010000001.1"/>
</dbReference>
<organism evidence="3 4">
    <name type="scientific">Pedobacter albus</name>
    <dbReference type="NCBI Taxonomy" id="3113905"/>
    <lineage>
        <taxon>Bacteria</taxon>
        <taxon>Pseudomonadati</taxon>
        <taxon>Bacteroidota</taxon>
        <taxon>Sphingobacteriia</taxon>
        <taxon>Sphingobacteriales</taxon>
        <taxon>Sphingobacteriaceae</taxon>
        <taxon>Pedobacter</taxon>
    </lineage>
</organism>
<evidence type="ECO:0000256" key="1">
    <source>
        <dbReference type="ARBA" id="ARBA00023235"/>
    </source>
</evidence>